<dbReference type="eggNOG" id="KOG1546">
    <property type="taxonomic scope" value="Eukaryota"/>
</dbReference>
<dbReference type="Proteomes" id="UP000008311">
    <property type="component" value="Unassembled WGS sequence"/>
</dbReference>
<feature type="domain" description="Peptidase C14 caspase" evidence="3">
    <location>
        <begin position="62"/>
        <end position="264"/>
    </location>
</feature>
<comment type="similarity">
    <text evidence="1">Belongs to the peptidase C14B family.</text>
</comment>
<dbReference type="Gene3D" id="3.40.50.12660">
    <property type="match status" value="1"/>
</dbReference>
<name>B9SIP1_RICCO</name>
<dbReference type="EMBL" id="EQ973975">
    <property type="protein sequence ID" value="EEF36554.1"/>
    <property type="molecule type" value="Genomic_DNA"/>
</dbReference>
<reference evidence="5" key="1">
    <citation type="journal article" date="2010" name="Nat. Biotechnol.">
        <title>Draft genome sequence of the oilseed species Ricinus communis.</title>
        <authorList>
            <person name="Chan A.P."/>
            <person name="Crabtree J."/>
            <person name="Zhao Q."/>
            <person name="Lorenzi H."/>
            <person name="Orvis J."/>
            <person name="Puiu D."/>
            <person name="Melake-Berhan A."/>
            <person name="Jones K.M."/>
            <person name="Redman J."/>
            <person name="Chen G."/>
            <person name="Cahoon E.B."/>
            <person name="Gedil M."/>
            <person name="Stanke M."/>
            <person name="Haas B.J."/>
            <person name="Wortman J.R."/>
            <person name="Fraser-Liggett C.M."/>
            <person name="Ravel J."/>
            <person name="Rabinowicz P.D."/>
        </authorList>
    </citation>
    <scope>NUCLEOTIDE SEQUENCE [LARGE SCALE GENOMIC DNA]</scope>
    <source>
        <strain evidence="5">cv. Hale</strain>
    </source>
</reference>
<dbReference type="GO" id="GO:0004197">
    <property type="term" value="F:cysteine-type endopeptidase activity"/>
    <property type="evidence" value="ECO:0000318"/>
    <property type="project" value="GO_Central"/>
</dbReference>
<evidence type="ECO:0000313" key="4">
    <source>
        <dbReference type="EMBL" id="EEF36554.1"/>
    </source>
</evidence>
<dbReference type="PANTHER" id="PTHR48104">
    <property type="entry name" value="METACASPASE-4"/>
    <property type="match status" value="1"/>
</dbReference>
<feature type="region of interest" description="Disordered" evidence="2">
    <location>
        <begin position="34"/>
        <end position="61"/>
    </location>
</feature>
<accession>B9SIP1</accession>
<evidence type="ECO:0000256" key="1">
    <source>
        <dbReference type="ARBA" id="ARBA00009005"/>
    </source>
</evidence>
<dbReference type="MEROPS" id="C14.047"/>
<organism evidence="4 5">
    <name type="scientific">Ricinus communis</name>
    <name type="common">Castor bean</name>
    <dbReference type="NCBI Taxonomy" id="3988"/>
    <lineage>
        <taxon>Eukaryota</taxon>
        <taxon>Viridiplantae</taxon>
        <taxon>Streptophyta</taxon>
        <taxon>Embryophyta</taxon>
        <taxon>Tracheophyta</taxon>
        <taxon>Spermatophyta</taxon>
        <taxon>Magnoliopsida</taxon>
        <taxon>eudicotyledons</taxon>
        <taxon>Gunneridae</taxon>
        <taxon>Pentapetalae</taxon>
        <taxon>rosids</taxon>
        <taxon>fabids</taxon>
        <taxon>Malpighiales</taxon>
        <taxon>Euphorbiaceae</taxon>
        <taxon>Acalyphoideae</taxon>
        <taxon>Acalypheae</taxon>
        <taxon>Ricinus</taxon>
    </lineage>
</organism>
<sequence length="287" mass="32929">MMRAKLDKELEKSNTRGRGDVLRKVGWGLKFIGPEKKSLNTKPSPLAASKSKLRPSSEARPRKRALLIGVSYKKQKHELKGTINDVKKMKNWLIHNFDFKQENILILTEDEPEPELIPTKKNIQNCMKWFMESCQAHDSLVFYFSGHGLRQPDFDGDELDGFDETICPVDFMEAGMIFDNEIFLTIVQPLPKDAKLHAIVDACHSGSILDLSFVYNRERKIWEYNVPPSVPIKQTNGGLAITISACRDDQVAADTDVSDSIYQKESFQCRLNNEWRSDVYFNKYYEG</sequence>
<dbReference type="PANTHER" id="PTHR48104:SF13">
    <property type="entry name" value="PEPTIDASE C14 CASPASE DOMAIN-CONTAINING PROTEIN"/>
    <property type="match status" value="1"/>
</dbReference>
<dbReference type="InterPro" id="IPR050452">
    <property type="entry name" value="Metacaspase"/>
</dbReference>
<evidence type="ECO:0000256" key="2">
    <source>
        <dbReference type="SAM" id="MobiDB-lite"/>
    </source>
</evidence>
<dbReference type="InterPro" id="IPR029030">
    <property type="entry name" value="Caspase-like_dom_sf"/>
</dbReference>
<gene>
    <name evidence="4" type="ORF">RCOM_0824630</name>
</gene>
<dbReference type="Pfam" id="PF00656">
    <property type="entry name" value="Peptidase_C14"/>
    <property type="match status" value="1"/>
</dbReference>
<dbReference type="STRING" id="3988.B9SIP1"/>
<dbReference type="GO" id="GO:0006508">
    <property type="term" value="P:proteolysis"/>
    <property type="evidence" value="ECO:0000318"/>
    <property type="project" value="GO_Central"/>
</dbReference>
<evidence type="ECO:0000259" key="3">
    <source>
        <dbReference type="Pfam" id="PF00656"/>
    </source>
</evidence>
<evidence type="ECO:0000313" key="5">
    <source>
        <dbReference type="Proteomes" id="UP000008311"/>
    </source>
</evidence>
<dbReference type="SUPFAM" id="SSF52129">
    <property type="entry name" value="Caspase-like"/>
    <property type="match status" value="1"/>
</dbReference>
<dbReference type="InParanoid" id="B9SIP1"/>
<dbReference type="AlphaFoldDB" id="B9SIP1"/>
<dbReference type="InterPro" id="IPR011600">
    <property type="entry name" value="Pept_C14_caspase"/>
</dbReference>
<keyword evidence="5" id="KW-1185">Reference proteome</keyword>
<dbReference type="GO" id="GO:0005737">
    <property type="term" value="C:cytoplasm"/>
    <property type="evidence" value="ECO:0000318"/>
    <property type="project" value="GO_Central"/>
</dbReference>
<protein>
    <submittedName>
        <fullName evidence="4">Caspase, putative</fullName>
    </submittedName>
</protein>
<proteinExistence type="inferred from homology"/>